<keyword evidence="8" id="KW-1185">Reference proteome</keyword>
<dbReference type="InterPro" id="IPR005162">
    <property type="entry name" value="Retrotrans_gag_dom"/>
</dbReference>
<name>A7EW22_SCLS1</name>
<dbReference type="PROSITE" id="PS50158">
    <property type="entry name" value="ZF_CCHC"/>
    <property type="match status" value="1"/>
</dbReference>
<dbReference type="InParanoid" id="A7EW22"/>
<dbReference type="RefSeq" id="XP_001589809.1">
    <property type="nucleotide sequence ID" value="XM_001589759.1"/>
</dbReference>
<sequence length="960" mass="110164">MSSKTPQPSNPATTSQVTPESTDKDGDIAMGGIEDPKEITVTETLKVALPDRFTGNRQELETFLLQLEIYFQFNQDKFNHDADKSVWAASYLRGEAAKWVQPYLKDYFTNLSEPKKRMYPTQTIFGRFEGFKKEIRRVFGNINELRDAESKIYGLKQTGSAVKYAVEFRRYIGTTGWEENAMMSHYRKGLKPEVRLELDRNCTWEDLNELIEESIKADEMLYEYQKARRSSNFHGNRDRGKYHKNEGRPREIRQSYGEPMQLDAKFKNKLPKEEVERRRKDKLCFECGKPGHRARDCRSKRSPGGGYHKKFGKGQLNATFVPQLCASNPIEDDSYEREERQKEIDAMSRDQEGLKAIDRYDLERLRTPSPPLIKEDPKEIPSVEHATMSWIACYDESCRIHLSDKEATGWFPQRKAKGPYKKGRSEKISSHGHLNGQLHKIDQIDQIDHNKVLGQGQLNIAGQAGQIYWVAKIKGQIIRAMIDSGATGNFIAPKTAKYLGVQLQTKQTPYQLQLVDGQLAGLDGKISQETRSVQMIIDQHKEIIQFDVVPLGNQSIILGMPWLKAHNLQIDWLWETVTFPNKSDQRDTLEPARLNIRGGELKANSTTNVGRPVQGLPLTAKEGEPPVQMKNKQKKLLKTTPVEKQDETPIPVQYQKYKKLFEERKGHEALPEHKPWDHEIVLEEGKMPPFGPIYPISASDLRTLRNYIGDALEKGWIRESTSQTASPVLFVPKKDSTRRLCVDYHKLNDITIKDRYLLPLATELRDRLGKAKIFSKFDLRNGFHLIRMKEGEEWKTAFRTRYGLYEYQVMPFGLTNAPATYLQCKPSKCEFHVTETEFLGYTIFSGGLKMSPNKVKAVMEWEPPTSVKEVQSFLGFANFYRRFIKNYSKIAAPMTEVTKNSQGEFRWTETAQEAFERLKQAFAGEPVLRAFDPELPIIVETDSSDYAIGAVLSQPGLNEK</sequence>
<keyword evidence="1" id="KW-0645">Protease</keyword>
<gene>
    <name evidence="7" type="ORF">SS1G_09531</name>
</gene>
<dbReference type="InterPro" id="IPR001878">
    <property type="entry name" value="Znf_CCHC"/>
</dbReference>
<evidence type="ECO:0000313" key="8">
    <source>
        <dbReference type="Proteomes" id="UP000001312"/>
    </source>
</evidence>
<dbReference type="Gene3D" id="4.10.60.10">
    <property type="entry name" value="Zinc finger, CCHC-type"/>
    <property type="match status" value="1"/>
</dbReference>
<dbReference type="InterPro" id="IPR036875">
    <property type="entry name" value="Znf_CCHC_sf"/>
</dbReference>
<dbReference type="InterPro" id="IPR000477">
    <property type="entry name" value="RT_dom"/>
</dbReference>
<dbReference type="GO" id="GO:0004190">
    <property type="term" value="F:aspartic-type endopeptidase activity"/>
    <property type="evidence" value="ECO:0007669"/>
    <property type="project" value="UniProtKB-KW"/>
</dbReference>
<dbReference type="GO" id="GO:0008270">
    <property type="term" value="F:zinc ion binding"/>
    <property type="evidence" value="ECO:0007669"/>
    <property type="project" value="UniProtKB-KW"/>
</dbReference>
<feature type="region of interest" description="Disordered" evidence="5">
    <location>
        <begin position="1"/>
        <end position="35"/>
    </location>
</feature>
<dbReference type="HOGENOM" id="CLU_013197_0_0_1"/>
<accession>A7EW22</accession>
<feature type="compositionally biased region" description="Polar residues" evidence="5">
    <location>
        <begin position="1"/>
        <end position="20"/>
    </location>
</feature>
<dbReference type="EMBL" id="CH476633">
    <property type="protein sequence ID" value="EDN93664.1"/>
    <property type="molecule type" value="Genomic_DNA"/>
</dbReference>
<evidence type="ECO:0000256" key="2">
    <source>
        <dbReference type="ARBA" id="ARBA00022750"/>
    </source>
</evidence>
<dbReference type="Gene3D" id="3.10.10.10">
    <property type="entry name" value="HIV Type 1 Reverse Transcriptase, subunit A, domain 1"/>
    <property type="match status" value="1"/>
</dbReference>
<dbReference type="Pfam" id="PF00078">
    <property type="entry name" value="RVT_1"/>
    <property type="match status" value="1"/>
</dbReference>
<dbReference type="GO" id="GO:0006508">
    <property type="term" value="P:proteolysis"/>
    <property type="evidence" value="ECO:0007669"/>
    <property type="project" value="UniProtKB-KW"/>
</dbReference>
<dbReference type="Proteomes" id="UP000001312">
    <property type="component" value="Unassembled WGS sequence"/>
</dbReference>
<evidence type="ECO:0000256" key="5">
    <source>
        <dbReference type="SAM" id="MobiDB-lite"/>
    </source>
</evidence>
<dbReference type="SUPFAM" id="SSF57756">
    <property type="entry name" value="Retrovirus zinc finger-like domains"/>
    <property type="match status" value="1"/>
</dbReference>
<dbReference type="Gene3D" id="3.30.70.270">
    <property type="match status" value="2"/>
</dbReference>
<dbReference type="PANTHER" id="PTHR15503">
    <property type="entry name" value="LDOC1 RELATED"/>
    <property type="match status" value="1"/>
</dbReference>
<dbReference type="InterPro" id="IPR032567">
    <property type="entry name" value="RTL1-rel"/>
</dbReference>
<keyword evidence="4" id="KW-0862">Zinc</keyword>
<reference evidence="8" key="1">
    <citation type="journal article" date="2011" name="PLoS Genet.">
        <title>Genomic analysis of the necrotrophic fungal pathogens Sclerotinia sclerotiorum and Botrytis cinerea.</title>
        <authorList>
            <person name="Amselem J."/>
            <person name="Cuomo C.A."/>
            <person name="van Kan J.A."/>
            <person name="Viaud M."/>
            <person name="Benito E.P."/>
            <person name="Couloux A."/>
            <person name="Coutinho P.M."/>
            <person name="de Vries R.P."/>
            <person name="Dyer P.S."/>
            <person name="Fillinger S."/>
            <person name="Fournier E."/>
            <person name="Gout L."/>
            <person name="Hahn M."/>
            <person name="Kohn L."/>
            <person name="Lapalu N."/>
            <person name="Plummer K.M."/>
            <person name="Pradier J.M."/>
            <person name="Quevillon E."/>
            <person name="Sharon A."/>
            <person name="Simon A."/>
            <person name="ten Have A."/>
            <person name="Tudzynski B."/>
            <person name="Tudzynski P."/>
            <person name="Wincker P."/>
            <person name="Andrew M."/>
            <person name="Anthouard V."/>
            <person name="Beever R.E."/>
            <person name="Beffa R."/>
            <person name="Benoit I."/>
            <person name="Bouzid O."/>
            <person name="Brault B."/>
            <person name="Chen Z."/>
            <person name="Choquer M."/>
            <person name="Collemare J."/>
            <person name="Cotton P."/>
            <person name="Danchin E.G."/>
            <person name="Da Silva C."/>
            <person name="Gautier A."/>
            <person name="Giraud C."/>
            <person name="Giraud T."/>
            <person name="Gonzalez C."/>
            <person name="Grossetete S."/>
            <person name="Guldener U."/>
            <person name="Henrissat B."/>
            <person name="Howlett B.J."/>
            <person name="Kodira C."/>
            <person name="Kretschmer M."/>
            <person name="Lappartient A."/>
            <person name="Leroch M."/>
            <person name="Levis C."/>
            <person name="Mauceli E."/>
            <person name="Neuveglise C."/>
            <person name="Oeser B."/>
            <person name="Pearson M."/>
            <person name="Poulain J."/>
            <person name="Poussereau N."/>
            <person name="Quesneville H."/>
            <person name="Rascle C."/>
            <person name="Schumacher J."/>
            <person name="Segurens B."/>
            <person name="Sexton A."/>
            <person name="Silva E."/>
            <person name="Sirven C."/>
            <person name="Soanes D.M."/>
            <person name="Talbot N.J."/>
            <person name="Templeton M."/>
            <person name="Yandava C."/>
            <person name="Yarden O."/>
            <person name="Zeng Q."/>
            <person name="Rollins J.A."/>
            <person name="Lebrun M.H."/>
            <person name="Dickman M."/>
        </authorList>
    </citation>
    <scope>NUCLEOTIDE SEQUENCE [LARGE SCALE GENOMIC DNA]</scope>
    <source>
        <strain evidence="8">ATCC 18683 / 1980 / Ss-1</strain>
    </source>
</reference>
<dbReference type="InterPro" id="IPR041577">
    <property type="entry name" value="RT_RNaseH_2"/>
</dbReference>
<organism evidence="7 8">
    <name type="scientific">Sclerotinia sclerotiorum (strain ATCC 18683 / 1980 / Ss-1)</name>
    <name type="common">White mold</name>
    <name type="synonym">Whetzelinia sclerotiorum</name>
    <dbReference type="NCBI Taxonomy" id="665079"/>
    <lineage>
        <taxon>Eukaryota</taxon>
        <taxon>Fungi</taxon>
        <taxon>Dikarya</taxon>
        <taxon>Ascomycota</taxon>
        <taxon>Pezizomycotina</taxon>
        <taxon>Leotiomycetes</taxon>
        <taxon>Helotiales</taxon>
        <taxon>Sclerotiniaceae</taxon>
        <taxon>Sclerotinia</taxon>
    </lineage>
</organism>
<dbReference type="OMA" id="NNNCITH"/>
<dbReference type="GeneID" id="5485753"/>
<evidence type="ECO:0000256" key="3">
    <source>
        <dbReference type="ARBA" id="ARBA00023125"/>
    </source>
</evidence>
<evidence type="ECO:0000313" key="7">
    <source>
        <dbReference type="EMBL" id="EDN93664.1"/>
    </source>
</evidence>
<evidence type="ECO:0000259" key="6">
    <source>
        <dbReference type="PROSITE" id="PS50158"/>
    </source>
</evidence>
<dbReference type="Gene3D" id="2.40.70.10">
    <property type="entry name" value="Acid Proteases"/>
    <property type="match status" value="1"/>
</dbReference>
<dbReference type="SUPFAM" id="SSF56672">
    <property type="entry name" value="DNA/RNA polymerases"/>
    <property type="match status" value="1"/>
</dbReference>
<keyword evidence="2" id="KW-0378">Hydrolase</keyword>
<evidence type="ECO:0000256" key="1">
    <source>
        <dbReference type="ARBA" id="ARBA00022670"/>
    </source>
</evidence>
<dbReference type="STRING" id="665079.A7EW22"/>
<dbReference type="InterPro" id="IPR043502">
    <property type="entry name" value="DNA/RNA_pol_sf"/>
</dbReference>
<dbReference type="GO" id="GO:0003677">
    <property type="term" value="F:DNA binding"/>
    <property type="evidence" value="ECO:0007669"/>
    <property type="project" value="UniProtKB-KW"/>
</dbReference>
<keyword evidence="4" id="KW-0479">Metal-binding</keyword>
<dbReference type="eggNOG" id="KOG0017">
    <property type="taxonomic scope" value="Eukaryota"/>
</dbReference>
<feature type="region of interest" description="Disordered" evidence="5">
    <location>
        <begin position="232"/>
        <end position="254"/>
    </location>
</feature>
<keyword evidence="3" id="KW-0238">DNA-binding</keyword>
<evidence type="ECO:0000256" key="4">
    <source>
        <dbReference type="PROSITE-ProRule" id="PRU00047"/>
    </source>
</evidence>
<dbReference type="SUPFAM" id="SSF50630">
    <property type="entry name" value="Acid proteases"/>
    <property type="match status" value="1"/>
</dbReference>
<dbReference type="Pfam" id="PF17919">
    <property type="entry name" value="RT_RNaseH_2"/>
    <property type="match status" value="1"/>
</dbReference>
<dbReference type="AlphaFoldDB" id="A7EW22"/>
<protein>
    <recommendedName>
        <fullName evidence="6">CCHC-type domain-containing protein</fullName>
    </recommendedName>
</protein>
<dbReference type="KEGG" id="ssl:SS1G_09531"/>
<dbReference type="InterPro" id="IPR043128">
    <property type="entry name" value="Rev_trsase/Diguanyl_cyclase"/>
</dbReference>
<keyword evidence="4" id="KW-0863">Zinc-finger</keyword>
<proteinExistence type="predicted"/>
<dbReference type="SMART" id="SM00343">
    <property type="entry name" value="ZnF_C2HC"/>
    <property type="match status" value="1"/>
</dbReference>
<feature type="compositionally biased region" description="Basic and acidic residues" evidence="5">
    <location>
        <begin position="235"/>
        <end position="253"/>
    </location>
</feature>
<dbReference type="Pfam" id="PF13650">
    <property type="entry name" value="Asp_protease_2"/>
    <property type="match status" value="1"/>
</dbReference>
<dbReference type="InterPro" id="IPR021109">
    <property type="entry name" value="Peptidase_aspartic_dom_sf"/>
</dbReference>
<feature type="domain" description="CCHC-type" evidence="6">
    <location>
        <begin position="284"/>
        <end position="299"/>
    </location>
</feature>
<dbReference type="FunFam" id="3.30.70.270:FF:000020">
    <property type="entry name" value="Transposon Tf2-6 polyprotein-like Protein"/>
    <property type="match status" value="1"/>
</dbReference>
<keyword evidence="2" id="KW-0064">Aspartyl protease</keyword>
<dbReference type="CDD" id="cd01647">
    <property type="entry name" value="RT_LTR"/>
    <property type="match status" value="1"/>
</dbReference>
<dbReference type="Pfam" id="PF03732">
    <property type="entry name" value="Retrotrans_gag"/>
    <property type="match status" value="1"/>
</dbReference>
<dbReference type="CDD" id="cd00303">
    <property type="entry name" value="retropepsin_like"/>
    <property type="match status" value="1"/>
</dbReference>
<dbReference type="Pfam" id="PF00098">
    <property type="entry name" value="zf-CCHC"/>
    <property type="match status" value="1"/>
</dbReference>
<dbReference type="PANTHER" id="PTHR15503:SF22">
    <property type="entry name" value="TRANSPOSON TY3-I GAG POLYPROTEIN"/>
    <property type="match status" value="1"/>
</dbReference>